<accession>A0AAE1PPP7</accession>
<dbReference type="GO" id="GO:0072686">
    <property type="term" value="C:mitotic spindle"/>
    <property type="evidence" value="ECO:0007669"/>
    <property type="project" value="TreeGrafter"/>
</dbReference>
<evidence type="ECO:0000313" key="12">
    <source>
        <dbReference type="EMBL" id="KAK4312114.1"/>
    </source>
</evidence>
<keyword evidence="13" id="KW-1185">Reference proteome</keyword>
<comment type="similarity">
    <text evidence="2">Belongs to the HAUS3 family.</text>
</comment>
<evidence type="ECO:0000259" key="11">
    <source>
        <dbReference type="Pfam" id="PF14932"/>
    </source>
</evidence>
<keyword evidence="9" id="KW-0131">Cell cycle</keyword>
<dbReference type="InterPro" id="IPR026206">
    <property type="entry name" value="HAUS3"/>
</dbReference>
<dbReference type="GO" id="GO:0051225">
    <property type="term" value="P:spindle assembly"/>
    <property type="evidence" value="ECO:0007669"/>
    <property type="project" value="InterPro"/>
</dbReference>
<keyword evidence="3" id="KW-0963">Cytoplasm</keyword>
<proteinExistence type="inferred from homology"/>
<evidence type="ECO:0000256" key="7">
    <source>
        <dbReference type="ARBA" id="ARBA00023054"/>
    </source>
</evidence>
<sequence length="590" mass="67786">MNGNKLVEHLQSLEVPGAASLDGADYDWIFQAKDTAPLANFLEWFTKNISMRDLITDAELDVYNELKDKGEVATGQQLEEMESFLSSVSSSLTLTGNCTQPPVTREEQNRLKDQLQLLNKRKDHLNMHKMSLREELRRSNKIVEVTENKLRKKQEELILASHRNSSAEQNFTKTLDSYIDKFRSFNKTPPEEVQFLSQLNLKEWYGEENKFSQTLQTYIRKQFPKSVRVLAGEENHTDYYLLEPNNLDFYLVCGEDQTEYKHNVQELNRITKLLCETEEGRLEGLVLQARRKAEIEEADRMLTAIQNNQLPSTLILLQKQLGETQAGVAGVRREGEEQRRVMSGLVEEVTQMEAISTISGNYQLILERQNYILTKQNLVLKQMASQVSRYSWVTIALNMESESIKDILQHLLKYNSIMVERSNNSKERMTLLKEMTEDIENQKASGQLPLPLQTLSQLLPSPPKPQKVVTGNTLGTQIATLQNNVKVAQELVSTAKNPHFSRLDKMSSLCEALETSLFGHPGSLRSLPEAWLQENLAEQCLTLENQAWKLKYKLLHLLKQRDEKKKILQVNPTAREDEKTWTAKFIMALD</sequence>
<dbReference type="PANTHER" id="PTHR19378:SF0">
    <property type="entry name" value="HAUS AUGMIN-LIKE COMPLEX SUBUNIT 3"/>
    <property type="match status" value="1"/>
</dbReference>
<evidence type="ECO:0000256" key="9">
    <source>
        <dbReference type="ARBA" id="ARBA00023306"/>
    </source>
</evidence>
<feature type="domain" description="HAUS augmin-like complex subunit 3 N-terminal" evidence="11">
    <location>
        <begin position="28"/>
        <end position="271"/>
    </location>
</feature>
<organism evidence="12 13">
    <name type="scientific">Petrolisthes manimaculis</name>
    <dbReference type="NCBI Taxonomy" id="1843537"/>
    <lineage>
        <taxon>Eukaryota</taxon>
        <taxon>Metazoa</taxon>
        <taxon>Ecdysozoa</taxon>
        <taxon>Arthropoda</taxon>
        <taxon>Crustacea</taxon>
        <taxon>Multicrustacea</taxon>
        <taxon>Malacostraca</taxon>
        <taxon>Eumalacostraca</taxon>
        <taxon>Eucarida</taxon>
        <taxon>Decapoda</taxon>
        <taxon>Pleocyemata</taxon>
        <taxon>Anomura</taxon>
        <taxon>Galatheoidea</taxon>
        <taxon>Porcellanidae</taxon>
        <taxon>Petrolisthes</taxon>
    </lineage>
</organism>
<dbReference type="GO" id="GO:0005874">
    <property type="term" value="C:microtubule"/>
    <property type="evidence" value="ECO:0007669"/>
    <property type="project" value="UniProtKB-KW"/>
</dbReference>
<dbReference type="GO" id="GO:0051301">
    <property type="term" value="P:cell division"/>
    <property type="evidence" value="ECO:0007669"/>
    <property type="project" value="UniProtKB-KW"/>
</dbReference>
<dbReference type="Proteomes" id="UP001292094">
    <property type="component" value="Unassembled WGS sequence"/>
</dbReference>
<dbReference type="PRINTS" id="PR02089">
    <property type="entry name" value="HAUSAUGMINL3"/>
</dbReference>
<evidence type="ECO:0000256" key="4">
    <source>
        <dbReference type="ARBA" id="ARBA00022618"/>
    </source>
</evidence>
<comment type="subcellular location">
    <subcellularLocation>
        <location evidence="1">Cytoplasm</location>
        <location evidence="1">Cytoskeleton</location>
        <location evidence="1">Spindle</location>
    </subcellularLocation>
</comment>
<comment type="caution">
    <text evidence="12">The sequence shown here is derived from an EMBL/GenBank/DDBJ whole genome shotgun (WGS) entry which is preliminary data.</text>
</comment>
<reference evidence="12" key="1">
    <citation type="submission" date="2023-11" db="EMBL/GenBank/DDBJ databases">
        <title>Genome assemblies of two species of porcelain crab, Petrolisthes cinctipes and Petrolisthes manimaculis (Anomura: Porcellanidae).</title>
        <authorList>
            <person name="Angst P."/>
        </authorList>
    </citation>
    <scope>NUCLEOTIDE SEQUENCE</scope>
    <source>
        <strain evidence="12">PB745_02</strain>
        <tissue evidence="12">Gill</tissue>
    </source>
</reference>
<name>A0AAE1PPP7_9EUCA</name>
<dbReference type="GO" id="GO:0070652">
    <property type="term" value="C:HAUS complex"/>
    <property type="evidence" value="ECO:0007669"/>
    <property type="project" value="InterPro"/>
</dbReference>
<keyword evidence="4" id="KW-0132">Cell division</keyword>
<keyword evidence="5" id="KW-0493">Microtubule</keyword>
<gene>
    <name evidence="12" type="ORF">Pmani_016407</name>
</gene>
<evidence type="ECO:0000313" key="13">
    <source>
        <dbReference type="Proteomes" id="UP001292094"/>
    </source>
</evidence>
<evidence type="ECO:0000256" key="5">
    <source>
        <dbReference type="ARBA" id="ARBA00022701"/>
    </source>
</evidence>
<dbReference type="AlphaFoldDB" id="A0AAE1PPP7"/>
<keyword evidence="7 10" id="KW-0175">Coiled coil</keyword>
<dbReference type="InterPro" id="IPR032733">
    <property type="entry name" value="HAUS3_N"/>
</dbReference>
<evidence type="ECO:0000256" key="3">
    <source>
        <dbReference type="ARBA" id="ARBA00022490"/>
    </source>
</evidence>
<dbReference type="EMBL" id="JAWZYT010001440">
    <property type="protein sequence ID" value="KAK4312114.1"/>
    <property type="molecule type" value="Genomic_DNA"/>
</dbReference>
<evidence type="ECO:0000256" key="10">
    <source>
        <dbReference type="SAM" id="Coils"/>
    </source>
</evidence>
<evidence type="ECO:0000256" key="1">
    <source>
        <dbReference type="ARBA" id="ARBA00004186"/>
    </source>
</evidence>
<protein>
    <recommendedName>
        <fullName evidence="11">HAUS augmin-like complex subunit 3 N-terminal domain-containing protein</fullName>
    </recommendedName>
</protein>
<keyword evidence="8" id="KW-0206">Cytoskeleton</keyword>
<dbReference type="GO" id="GO:0005815">
    <property type="term" value="C:microtubule organizing center"/>
    <property type="evidence" value="ECO:0007669"/>
    <property type="project" value="TreeGrafter"/>
</dbReference>
<dbReference type="PANTHER" id="PTHR19378">
    <property type="entry name" value="GOLGIN- RELATED"/>
    <property type="match status" value="1"/>
</dbReference>
<evidence type="ECO:0000256" key="8">
    <source>
        <dbReference type="ARBA" id="ARBA00023212"/>
    </source>
</evidence>
<keyword evidence="6" id="KW-0498">Mitosis</keyword>
<evidence type="ECO:0000256" key="6">
    <source>
        <dbReference type="ARBA" id="ARBA00022776"/>
    </source>
</evidence>
<dbReference type="Pfam" id="PF14932">
    <property type="entry name" value="HAUS-augmin3"/>
    <property type="match status" value="1"/>
</dbReference>
<evidence type="ECO:0000256" key="2">
    <source>
        <dbReference type="ARBA" id="ARBA00009645"/>
    </source>
</evidence>
<feature type="coiled-coil region" evidence="10">
    <location>
        <begin position="115"/>
        <end position="170"/>
    </location>
</feature>
<dbReference type="GO" id="GO:0031023">
    <property type="term" value="P:microtubule organizing center organization"/>
    <property type="evidence" value="ECO:0007669"/>
    <property type="project" value="TreeGrafter"/>
</dbReference>